<protein>
    <submittedName>
        <fullName evidence="1">Uncharacterized protein</fullName>
    </submittedName>
</protein>
<gene>
    <name evidence="1" type="ORF">GSTUAT00007994001</name>
</gene>
<keyword evidence="2" id="KW-1185">Reference proteome</keyword>
<dbReference type="Proteomes" id="UP001412239">
    <property type="component" value="Unassembled WGS sequence"/>
</dbReference>
<name>A0A292PMB1_9PEZI</name>
<dbReference type="InterPro" id="IPR027413">
    <property type="entry name" value="GROEL-like_equatorial_sf"/>
</dbReference>
<feature type="non-terminal residue" evidence="1">
    <location>
        <position position="1"/>
    </location>
</feature>
<dbReference type="SUPFAM" id="SSF48592">
    <property type="entry name" value="GroEL equatorial domain-like"/>
    <property type="match status" value="1"/>
</dbReference>
<organism evidence="1 2">
    <name type="scientific">Tuber aestivum</name>
    <name type="common">summer truffle</name>
    <dbReference type="NCBI Taxonomy" id="59557"/>
    <lineage>
        <taxon>Eukaryota</taxon>
        <taxon>Fungi</taxon>
        <taxon>Dikarya</taxon>
        <taxon>Ascomycota</taxon>
        <taxon>Pezizomycotina</taxon>
        <taxon>Pezizomycetes</taxon>
        <taxon>Pezizales</taxon>
        <taxon>Tuberaceae</taxon>
        <taxon>Tuber</taxon>
    </lineage>
</organism>
<dbReference type="EMBL" id="LN891162">
    <property type="protein sequence ID" value="CUS07921.1"/>
    <property type="molecule type" value="Genomic_DNA"/>
</dbReference>
<dbReference type="AlphaFoldDB" id="A0A292PMB1"/>
<reference evidence="1" key="1">
    <citation type="submission" date="2015-10" db="EMBL/GenBank/DDBJ databases">
        <authorList>
            <person name="Regsiter A."/>
            <person name="william w."/>
        </authorList>
    </citation>
    <scope>NUCLEOTIDE SEQUENCE</scope>
    <source>
        <strain evidence="1">Montdore</strain>
    </source>
</reference>
<proteinExistence type="predicted"/>
<evidence type="ECO:0000313" key="2">
    <source>
        <dbReference type="Proteomes" id="UP001412239"/>
    </source>
</evidence>
<dbReference type="Gene3D" id="1.10.560.10">
    <property type="entry name" value="GroEL-like equatorial domain"/>
    <property type="match status" value="1"/>
</dbReference>
<feature type="non-terminal residue" evidence="1">
    <location>
        <position position="68"/>
    </location>
</feature>
<accession>A0A292PMB1</accession>
<evidence type="ECO:0000313" key="1">
    <source>
        <dbReference type="EMBL" id="CUS07921.1"/>
    </source>
</evidence>
<sequence length="68" mass="7499">DFTELVSKLRAAIYNGISSSGLDLYHLGGRVSNMRELGVFKRAIVSSTSEATEMLLRVDSIIRAKPRT</sequence>